<dbReference type="Pfam" id="PF02554">
    <property type="entry name" value="CstA"/>
    <property type="match status" value="2"/>
</dbReference>
<evidence type="ECO:0000313" key="9">
    <source>
        <dbReference type="EMBL" id="NYS47099.1"/>
    </source>
</evidence>
<feature type="transmembrane region" description="Helical" evidence="7">
    <location>
        <begin position="369"/>
        <end position="387"/>
    </location>
</feature>
<keyword evidence="10" id="KW-1185">Reference proteome</keyword>
<feature type="transmembrane region" description="Helical" evidence="7">
    <location>
        <begin position="193"/>
        <end position="215"/>
    </location>
</feature>
<feature type="transmembrane region" description="Helical" evidence="7">
    <location>
        <begin position="164"/>
        <end position="181"/>
    </location>
</feature>
<evidence type="ECO:0000256" key="4">
    <source>
        <dbReference type="ARBA" id="ARBA00022692"/>
    </source>
</evidence>
<keyword evidence="4 7" id="KW-0812">Transmembrane</keyword>
<dbReference type="RefSeq" id="WP_179940602.1">
    <property type="nucleotide sequence ID" value="NZ_JACBYF010000003.1"/>
</dbReference>
<feature type="transmembrane region" description="Helical" evidence="7">
    <location>
        <begin position="235"/>
        <end position="257"/>
    </location>
</feature>
<dbReference type="InterPro" id="IPR051605">
    <property type="entry name" value="CstA"/>
</dbReference>
<keyword evidence="3" id="KW-1003">Cell membrane</keyword>
<dbReference type="PANTHER" id="PTHR30252:SF4">
    <property type="entry name" value="CARBON STARVATION"/>
    <property type="match status" value="1"/>
</dbReference>
<dbReference type="Proteomes" id="UP000531840">
    <property type="component" value="Unassembled WGS sequence"/>
</dbReference>
<comment type="subcellular location">
    <subcellularLocation>
        <location evidence="1">Cell membrane</location>
        <topology evidence="1">Multi-pass membrane protein</topology>
    </subcellularLocation>
</comment>
<feature type="domain" description="CstA N-terminal" evidence="8">
    <location>
        <begin position="3"/>
        <end position="157"/>
    </location>
</feature>
<comment type="caution">
    <text evidence="9">The sequence shown here is derived from an EMBL/GenBank/DDBJ whole genome shotgun (WGS) entry which is preliminary data.</text>
</comment>
<dbReference type="EMBL" id="JACBYF010000003">
    <property type="protein sequence ID" value="NYS47099.1"/>
    <property type="molecule type" value="Genomic_DNA"/>
</dbReference>
<keyword evidence="6 7" id="KW-0472">Membrane</keyword>
<feature type="transmembrane region" description="Helical" evidence="7">
    <location>
        <begin position="125"/>
        <end position="144"/>
    </location>
</feature>
<feature type="transmembrane region" description="Helical" evidence="7">
    <location>
        <begin position="82"/>
        <end position="104"/>
    </location>
</feature>
<keyword evidence="5 7" id="KW-1133">Transmembrane helix</keyword>
<dbReference type="PANTHER" id="PTHR30252">
    <property type="entry name" value="INNER MEMBRANE PEPTIDE TRANSPORTER"/>
    <property type="match status" value="1"/>
</dbReference>
<protein>
    <submittedName>
        <fullName evidence="9">Carbon starvation protein A</fullName>
    </submittedName>
</protein>
<sequence>MITFIISVLCLIIGYFIYGSYVEKNFAINPDKKTPAYAMQDGSDYVPMNKPKNAIIQLLNIAGTGPVFGPILGALYGPVAFIWIVLGCIFAGAVHDYYIGMISLRNKGAFLPTLAGKYIGNGMRHAVNAFSAILLLLVGVVFVLSPAKLIQQTLSTYSLVDKTSATALLIIICCIFFYYLLSTILPIDKIIGWIYPIFGFIMVISTFSIGVSLLYNNNSTYQLKELTFSSLTNMHPNAVSIFPVLFFTISCGALSGFHATQSPMISRTIQNEKQGRFIFYGMMIAEGVIAMIWASAAMALFEGQTLYELIKQGTPSVIVDKVSILMLGSTLGTLAILGVIVLPITSGNSAFRALRLTIAEYIKLPQRKMFHKLVITLPIFVIAYILTKMDFEILWRYFNWANQATAVIALFVSTKYLIVNKKNYLVTLIPGIFMLYQIYTYILSEKIGFNIPLNISYIIAAVLTVGTTVYFYKHSIKDIGKFKED</sequence>
<reference evidence="9 10" key="1">
    <citation type="submission" date="2020-07" db="EMBL/GenBank/DDBJ databases">
        <title>MOT database genomes.</title>
        <authorList>
            <person name="Joseph S."/>
            <person name="Aduse-Opoku J."/>
            <person name="Hashim A."/>
            <person name="Wade W."/>
            <person name="Curtis M."/>
        </authorList>
    </citation>
    <scope>NUCLEOTIDE SEQUENCE [LARGE SCALE GENOMIC DNA]</scope>
    <source>
        <strain evidence="9 10">CIP 106318</strain>
    </source>
</reference>
<feature type="transmembrane region" description="Helical" evidence="7">
    <location>
        <begin position="455"/>
        <end position="472"/>
    </location>
</feature>
<evidence type="ECO:0000313" key="10">
    <source>
        <dbReference type="Proteomes" id="UP000531840"/>
    </source>
</evidence>
<feature type="transmembrane region" description="Helical" evidence="7">
    <location>
        <begin position="58"/>
        <end position="76"/>
    </location>
</feature>
<comment type="similarity">
    <text evidence="2">Belongs to the peptide transporter carbon starvation (CstA) (TC 2.A.114) family.</text>
</comment>
<gene>
    <name evidence="9" type="ORF">HZY85_02680</name>
</gene>
<accession>A0ABX2T115</accession>
<feature type="transmembrane region" description="Helical" evidence="7">
    <location>
        <begin position="424"/>
        <end position="443"/>
    </location>
</feature>
<proteinExistence type="inferred from homology"/>
<evidence type="ECO:0000259" key="8">
    <source>
        <dbReference type="Pfam" id="PF02554"/>
    </source>
</evidence>
<name>A0ABX2T115_9BACL</name>
<evidence type="ECO:0000256" key="1">
    <source>
        <dbReference type="ARBA" id="ARBA00004651"/>
    </source>
</evidence>
<feature type="transmembrane region" description="Helical" evidence="7">
    <location>
        <begin position="321"/>
        <end position="345"/>
    </location>
</feature>
<evidence type="ECO:0000256" key="7">
    <source>
        <dbReference type="SAM" id="Phobius"/>
    </source>
</evidence>
<feature type="transmembrane region" description="Helical" evidence="7">
    <location>
        <begin position="393"/>
        <end position="412"/>
    </location>
</feature>
<feature type="domain" description="CstA N-terminal" evidence="8">
    <location>
        <begin position="170"/>
        <end position="390"/>
    </location>
</feature>
<evidence type="ECO:0000256" key="2">
    <source>
        <dbReference type="ARBA" id="ARBA00007755"/>
    </source>
</evidence>
<evidence type="ECO:0000256" key="6">
    <source>
        <dbReference type="ARBA" id="ARBA00023136"/>
    </source>
</evidence>
<feature type="transmembrane region" description="Helical" evidence="7">
    <location>
        <begin position="6"/>
        <end position="23"/>
    </location>
</feature>
<evidence type="ECO:0000256" key="3">
    <source>
        <dbReference type="ARBA" id="ARBA00022475"/>
    </source>
</evidence>
<organism evidence="9 10">
    <name type="scientific">Gemelliphila palaticanis</name>
    <dbReference type="NCBI Taxonomy" id="81950"/>
    <lineage>
        <taxon>Bacteria</taxon>
        <taxon>Bacillati</taxon>
        <taxon>Bacillota</taxon>
        <taxon>Bacilli</taxon>
        <taxon>Bacillales</taxon>
        <taxon>Gemellaceae</taxon>
        <taxon>Gemelliphila</taxon>
    </lineage>
</organism>
<evidence type="ECO:0000256" key="5">
    <source>
        <dbReference type="ARBA" id="ARBA00022989"/>
    </source>
</evidence>
<dbReference type="InterPro" id="IPR003706">
    <property type="entry name" value="CstA_N"/>
</dbReference>
<feature type="transmembrane region" description="Helical" evidence="7">
    <location>
        <begin position="277"/>
        <end position="301"/>
    </location>
</feature>